<gene>
    <name evidence="11" type="ORF">OFUS_LOCUS2529</name>
</gene>
<comment type="subcellular location">
    <subcellularLocation>
        <location evidence="1">Nucleus</location>
        <location evidence="1">Nucleolus</location>
    </subcellularLocation>
</comment>
<proteinExistence type="inferred from homology"/>
<dbReference type="Pfam" id="PF08159">
    <property type="entry name" value="NUC153"/>
    <property type="match status" value="1"/>
</dbReference>
<feature type="compositionally biased region" description="Basic and acidic residues" evidence="7">
    <location>
        <begin position="640"/>
        <end position="656"/>
    </location>
</feature>
<feature type="domain" description="Nucleolar protein 10-like N-terminal" evidence="10">
    <location>
        <begin position="1"/>
        <end position="364"/>
    </location>
</feature>
<evidence type="ECO:0000313" key="11">
    <source>
        <dbReference type="EMBL" id="CAH1775195.1"/>
    </source>
</evidence>
<feature type="region of interest" description="Disordered" evidence="7">
    <location>
        <begin position="514"/>
        <end position="575"/>
    </location>
</feature>
<dbReference type="FunFam" id="2.130.10.10:FF:001909">
    <property type="entry name" value="WD repeat, SAM and U-box domain-containing protein"/>
    <property type="match status" value="1"/>
</dbReference>
<evidence type="ECO:0000259" key="10">
    <source>
        <dbReference type="Pfam" id="PF23098"/>
    </source>
</evidence>
<accession>A0A8S4N289</accession>
<organism evidence="11 12">
    <name type="scientific">Owenia fusiformis</name>
    <name type="common">Polychaete worm</name>
    <dbReference type="NCBI Taxonomy" id="6347"/>
    <lineage>
        <taxon>Eukaryota</taxon>
        <taxon>Metazoa</taxon>
        <taxon>Spiralia</taxon>
        <taxon>Lophotrochozoa</taxon>
        <taxon>Annelida</taxon>
        <taxon>Polychaeta</taxon>
        <taxon>Sedentaria</taxon>
        <taxon>Canalipalpata</taxon>
        <taxon>Sabellida</taxon>
        <taxon>Oweniida</taxon>
        <taxon>Oweniidae</taxon>
        <taxon>Owenia</taxon>
    </lineage>
</organism>
<dbReference type="Gene3D" id="2.130.10.10">
    <property type="entry name" value="YVTN repeat-like/Quinoprotein amine dehydrogenase"/>
    <property type="match status" value="1"/>
</dbReference>
<dbReference type="Pfam" id="PF23097">
    <property type="entry name" value="NOL10_2nd"/>
    <property type="match status" value="1"/>
</dbReference>
<evidence type="ECO:0000256" key="1">
    <source>
        <dbReference type="ARBA" id="ARBA00004604"/>
    </source>
</evidence>
<evidence type="ECO:0000256" key="3">
    <source>
        <dbReference type="ARBA" id="ARBA00015517"/>
    </source>
</evidence>
<feature type="domain" description="NUC153" evidence="8">
    <location>
        <begin position="480"/>
        <end position="507"/>
    </location>
</feature>
<evidence type="ECO:0000256" key="4">
    <source>
        <dbReference type="ARBA" id="ARBA00022574"/>
    </source>
</evidence>
<comment type="caution">
    <text evidence="11">The sequence shown here is derived from an EMBL/GenBank/DDBJ whole genome shotgun (WGS) entry which is preliminary data.</text>
</comment>
<dbReference type="PANTHER" id="PTHR14927">
    <property type="entry name" value="NUCLEOLAR PROTEIN 10"/>
    <property type="match status" value="1"/>
</dbReference>
<feature type="region of interest" description="Disordered" evidence="7">
    <location>
        <begin position="593"/>
        <end position="686"/>
    </location>
</feature>
<evidence type="ECO:0000256" key="7">
    <source>
        <dbReference type="SAM" id="MobiDB-lite"/>
    </source>
</evidence>
<dbReference type="InterPro" id="IPR001680">
    <property type="entry name" value="WD40_rpt"/>
</dbReference>
<evidence type="ECO:0000259" key="9">
    <source>
        <dbReference type="Pfam" id="PF23097"/>
    </source>
</evidence>
<keyword evidence="12" id="KW-1185">Reference proteome</keyword>
<dbReference type="InterPro" id="IPR012580">
    <property type="entry name" value="NUC153"/>
</dbReference>
<evidence type="ECO:0000313" key="12">
    <source>
        <dbReference type="Proteomes" id="UP000749559"/>
    </source>
</evidence>
<dbReference type="SUPFAM" id="SSF50978">
    <property type="entry name" value="WD40 repeat-like"/>
    <property type="match status" value="1"/>
</dbReference>
<dbReference type="InterPro" id="IPR036322">
    <property type="entry name" value="WD40_repeat_dom_sf"/>
</dbReference>
<feature type="domain" description="Nucleolar protein 10-like second" evidence="9">
    <location>
        <begin position="369"/>
        <end position="417"/>
    </location>
</feature>
<dbReference type="InterPro" id="IPR056550">
    <property type="entry name" value="NOL10_2nd"/>
</dbReference>
<dbReference type="Proteomes" id="UP000749559">
    <property type="component" value="Unassembled WGS sequence"/>
</dbReference>
<dbReference type="InterPro" id="IPR015943">
    <property type="entry name" value="WD40/YVTN_repeat-like_dom_sf"/>
</dbReference>
<dbReference type="PANTHER" id="PTHR14927:SF0">
    <property type="entry name" value="NUCLEOLAR PROTEIN 10"/>
    <property type="match status" value="1"/>
</dbReference>
<dbReference type="GO" id="GO:0032040">
    <property type="term" value="C:small-subunit processome"/>
    <property type="evidence" value="ECO:0007669"/>
    <property type="project" value="TreeGrafter"/>
</dbReference>
<keyword evidence="6" id="KW-0539">Nucleus</keyword>
<sequence length="686" mass="79778">MQVSSPNNIKIYNLSAGKTLPEWLSDRKKRQLQREDDDLRRRIELIQDFEMPAVSNCIQVSKDQQYIFATGTYKPRVRCYDTSQMSMKFERCMDEECVKFKILSDDYSKLLFLHADRHVEFHHQNGRYYRTRIPKFGRDFVYHDASCDLYFVGASSEVYRLNLEQGRFLNSLKTNATESYCCDLNPEHYLFACGTKQGNVECWDPRTRNRVGILDCALSSVLEDIEKEGVPAVTSLKFKDALTMAVGTSTGQILLYDIRSDKPLLVKDHQFGLPIKNIVFHKSTDLVLSQDSRILKLWDRNTGKAYTSIEPGTVLTDMCVVENSGMVFMANEAPKMLTYYIPSLGPAPKWCHFLDSLTEELEENPTPTVYDDYKFVTRTELDSLGLAHLIGSSLLKAYMHGYFMDIRLYNKAKSISDPFAYEEYRRSKIREKIEEARANRVKVKKLPKVNRALAEKLIDQEADEQSKPKKKKEAATLLQDDRFSAMFKNPDFQVDPESEDYKLLNPVVSKLEKSRQKKAQRIVEAEAHQDDDDEREGKASSDEDSSDDEHTWAQEVKQQYRQVQQEAKLQRKQEWQERQEKLKFFEIKDGTEFKGIKDKSQKRKQTKRSLGDRLKSEGDSDIVRQTGTSHGAREMTFTLKKSDKEKTKKMEMQQHHAERRKIRRSAHEITKTSKPQPKYWMGKKVS</sequence>
<evidence type="ECO:0000256" key="2">
    <source>
        <dbReference type="ARBA" id="ARBA00005264"/>
    </source>
</evidence>
<comment type="similarity">
    <text evidence="2">Belongs to the WD repeat NOL10/ENP2 family.</text>
</comment>
<name>A0A8S4N289_OWEFU</name>
<keyword evidence="4" id="KW-0853">WD repeat</keyword>
<dbReference type="Pfam" id="PF23098">
    <property type="entry name" value="Beta-prop_NOL10_N"/>
    <property type="match status" value="1"/>
</dbReference>
<protein>
    <recommendedName>
        <fullName evidence="3">Nucleolar protein 10</fullName>
    </recommendedName>
</protein>
<feature type="compositionally biased region" description="Low complexity" evidence="7">
    <location>
        <begin position="553"/>
        <end position="567"/>
    </location>
</feature>
<dbReference type="GO" id="GO:0030686">
    <property type="term" value="C:90S preribosome"/>
    <property type="evidence" value="ECO:0007669"/>
    <property type="project" value="TreeGrafter"/>
</dbReference>
<dbReference type="SMART" id="SM00320">
    <property type="entry name" value="WD40"/>
    <property type="match status" value="4"/>
</dbReference>
<evidence type="ECO:0000259" key="8">
    <source>
        <dbReference type="Pfam" id="PF08159"/>
    </source>
</evidence>
<feature type="compositionally biased region" description="Basic and acidic residues" evidence="7">
    <location>
        <begin position="609"/>
        <end position="622"/>
    </location>
</feature>
<evidence type="ECO:0000256" key="6">
    <source>
        <dbReference type="ARBA" id="ARBA00023242"/>
    </source>
</evidence>
<dbReference type="InterPro" id="IPR056551">
    <property type="entry name" value="Beta-prop_NOL10_N"/>
</dbReference>
<dbReference type="OrthoDB" id="273340at2759"/>
<dbReference type="InterPro" id="IPR040382">
    <property type="entry name" value="NOL10/Enp2"/>
</dbReference>
<evidence type="ECO:0000256" key="5">
    <source>
        <dbReference type="ARBA" id="ARBA00022737"/>
    </source>
</evidence>
<dbReference type="EMBL" id="CAIIXF020000001">
    <property type="protein sequence ID" value="CAH1775195.1"/>
    <property type="molecule type" value="Genomic_DNA"/>
</dbReference>
<dbReference type="GO" id="GO:0000462">
    <property type="term" value="P:maturation of SSU-rRNA from tricistronic rRNA transcript (SSU-rRNA, 5.8S rRNA, LSU-rRNA)"/>
    <property type="evidence" value="ECO:0007669"/>
    <property type="project" value="TreeGrafter"/>
</dbReference>
<keyword evidence="5" id="KW-0677">Repeat</keyword>
<reference evidence="11" key="1">
    <citation type="submission" date="2022-03" db="EMBL/GenBank/DDBJ databases">
        <authorList>
            <person name="Martin C."/>
        </authorList>
    </citation>
    <scope>NUCLEOTIDE SEQUENCE</scope>
</reference>
<dbReference type="AlphaFoldDB" id="A0A8S4N289"/>